<feature type="transmembrane region" description="Helical" evidence="9">
    <location>
        <begin position="29"/>
        <end position="51"/>
    </location>
</feature>
<comment type="caution">
    <text evidence="11">The sequence shown here is derived from an EMBL/GenBank/DDBJ whole genome shotgun (WGS) entry which is preliminary data.</text>
</comment>
<proteinExistence type="inferred from homology"/>
<organism evidence="11 12">
    <name type="scientific">Vibrio albus</name>
    <dbReference type="NCBI Taxonomy" id="2200953"/>
    <lineage>
        <taxon>Bacteria</taxon>
        <taxon>Pseudomonadati</taxon>
        <taxon>Pseudomonadota</taxon>
        <taxon>Gammaproteobacteria</taxon>
        <taxon>Vibrionales</taxon>
        <taxon>Vibrionaceae</taxon>
        <taxon>Vibrio</taxon>
    </lineage>
</organism>
<keyword evidence="12" id="KW-1185">Reference proteome</keyword>
<dbReference type="InterPro" id="IPR007387">
    <property type="entry name" value="TRAP_DctQ"/>
</dbReference>
<dbReference type="EMBL" id="QFWT01000005">
    <property type="protein sequence ID" value="PWI33289.1"/>
    <property type="molecule type" value="Genomic_DNA"/>
</dbReference>
<feature type="transmembrane region" description="Helical" evidence="9">
    <location>
        <begin position="150"/>
        <end position="172"/>
    </location>
</feature>
<comment type="subcellular location">
    <subcellularLocation>
        <location evidence="1 9">Cell inner membrane</location>
        <topology evidence="1 9">Multi-pass membrane protein</topology>
    </subcellularLocation>
</comment>
<dbReference type="GO" id="GO:0005886">
    <property type="term" value="C:plasma membrane"/>
    <property type="evidence" value="ECO:0007669"/>
    <property type="project" value="UniProtKB-SubCell"/>
</dbReference>
<evidence type="ECO:0000256" key="2">
    <source>
        <dbReference type="ARBA" id="ARBA00022448"/>
    </source>
</evidence>
<comment type="similarity">
    <text evidence="8 9">Belongs to the TRAP transporter small permease family.</text>
</comment>
<sequence length="184" mass="20955">MKNSETIDIKVAEMPHNGLDKLLARVSEILSYLFVFTVIISFYEVLSRYLFDSPTIWVHETASFIGGSLFVIGGAYALATDKHVRVVLLYDIVSQRTRHYLNLFHHIAGLFFSGMLVYGAYQMVANSWFTPWGDVHLETSGTAWNPPFPALLKGLILFTVILIFIQFVLHLINEIQTLKEENND</sequence>
<evidence type="ECO:0000313" key="11">
    <source>
        <dbReference type="EMBL" id="PWI33289.1"/>
    </source>
</evidence>
<dbReference type="AlphaFoldDB" id="A0A2U3B908"/>
<comment type="subunit">
    <text evidence="9">The complex comprises the extracytoplasmic solute receptor protein and the two transmembrane proteins.</text>
</comment>
<dbReference type="InterPro" id="IPR055348">
    <property type="entry name" value="DctQ"/>
</dbReference>
<dbReference type="GO" id="GO:0022857">
    <property type="term" value="F:transmembrane transporter activity"/>
    <property type="evidence" value="ECO:0007669"/>
    <property type="project" value="UniProtKB-UniRule"/>
</dbReference>
<dbReference type="PANTHER" id="PTHR35011">
    <property type="entry name" value="2,3-DIKETO-L-GULONATE TRAP TRANSPORTER SMALL PERMEASE PROTEIN YIAM"/>
    <property type="match status" value="1"/>
</dbReference>
<dbReference type="Pfam" id="PF04290">
    <property type="entry name" value="DctQ"/>
    <property type="match status" value="1"/>
</dbReference>
<keyword evidence="5 9" id="KW-0812">Transmembrane</keyword>
<keyword evidence="3" id="KW-1003">Cell membrane</keyword>
<accession>A0A2U3B908</accession>
<protein>
    <recommendedName>
        <fullName evidence="9">TRAP transporter small permease protein</fullName>
    </recommendedName>
</protein>
<name>A0A2U3B908_9VIBR</name>
<dbReference type="OrthoDB" id="8559033at2"/>
<dbReference type="PANTHER" id="PTHR35011:SF4">
    <property type="entry name" value="SLL1102 PROTEIN"/>
    <property type="match status" value="1"/>
</dbReference>
<evidence type="ECO:0000256" key="4">
    <source>
        <dbReference type="ARBA" id="ARBA00022519"/>
    </source>
</evidence>
<feature type="transmembrane region" description="Helical" evidence="9">
    <location>
        <begin position="100"/>
        <end position="121"/>
    </location>
</feature>
<feature type="transmembrane region" description="Helical" evidence="9">
    <location>
        <begin position="57"/>
        <end position="79"/>
    </location>
</feature>
<keyword evidence="2 9" id="KW-0813">Transport</keyword>
<keyword evidence="7 9" id="KW-0472">Membrane</keyword>
<evidence type="ECO:0000256" key="9">
    <source>
        <dbReference type="RuleBase" id="RU369079"/>
    </source>
</evidence>
<evidence type="ECO:0000256" key="8">
    <source>
        <dbReference type="ARBA" id="ARBA00038436"/>
    </source>
</evidence>
<evidence type="ECO:0000313" key="12">
    <source>
        <dbReference type="Proteomes" id="UP000245362"/>
    </source>
</evidence>
<keyword evidence="4 9" id="KW-0997">Cell inner membrane</keyword>
<gene>
    <name evidence="11" type="ORF">DI392_10555</name>
</gene>
<reference evidence="11 12" key="1">
    <citation type="submission" date="2018-05" db="EMBL/GenBank/DDBJ databases">
        <title>Vibrio limimaris sp. nov., isolated from marine sediment.</title>
        <authorList>
            <person name="Li C.-M."/>
        </authorList>
    </citation>
    <scope>NUCLEOTIDE SEQUENCE [LARGE SCALE GENOMIC DNA]</scope>
    <source>
        <strain evidence="11 12">E4404</strain>
    </source>
</reference>
<comment type="function">
    <text evidence="9">Part of the tripartite ATP-independent periplasmic (TRAP) transport system.</text>
</comment>
<dbReference type="Proteomes" id="UP000245362">
    <property type="component" value="Unassembled WGS sequence"/>
</dbReference>
<evidence type="ECO:0000256" key="6">
    <source>
        <dbReference type="ARBA" id="ARBA00022989"/>
    </source>
</evidence>
<keyword evidence="6 9" id="KW-1133">Transmembrane helix</keyword>
<evidence type="ECO:0000256" key="1">
    <source>
        <dbReference type="ARBA" id="ARBA00004429"/>
    </source>
</evidence>
<feature type="domain" description="Tripartite ATP-independent periplasmic transporters DctQ component" evidence="10">
    <location>
        <begin position="38"/>
        <end position="152"/>
    </location>
</feature>
<evidence type="ECO:0000256" key="7">
    <source>
        <dbReference type="ARBA" id="ARBA00023136"/>
    </source>
</evidence>
<evidence type="ECO:0000256" key="5">
    <source>
        <dbReference type="ARBA" id="ARBA00022692"/>
    </source>
</evidence>
<dbReference type="RefSeq" id="WP_109319873.1">
    <property type="nucleotide sequence ID" value="NZ_QFWT01000005.1"/>
</dbReference>
<evidence type="ECO:0000256" key="3">
    <source>
        <dbReference type="ARBA" id="ARBA00022475"/>
    </source>
</evidence>
<evidence type="ECO:0000259" key="10">
    <source>
        <dbReference type="Pfam" id="PF04290"/>
    </source>
</evidence>